<dbReference type="Proteomes" id="UP000612282">
    <property type="component" value="Unassembled WGS sequence"/>
</dbReference>
<keyword evidence="1" id="KW-0812">Transmembrane</keyword>
<evidence type="ECO:0000256" key="1">
    <source>
        <dbReference type="SAM" id="Phobius"/>
    </source>
</evidence>
<reference evidence="4 5" key="1">
    <citation type="submission" date="2021-01" db="EMBL/GenBank/DDBJ databases">
        <title>Whole genome shotgun sequence of Actinoplanes couchii NBRC 106145.</title>
        <authorList>
            <person name="Komaki H."/>
            <person name="Tamura T."/>
        </authorList>
    </citation>
    <scope>NUCLEOTIDE SEQUENCE [LARGE SCALE GENOMIC DNA]</scope>
    <source>
        <strain evidence="4 5">NBRC 106145</strain>
    </source>
</reference>
<dbReference type="Gene3D" id="2.60.40.10">
    <property type="entry name" value="Immunoglobulins"/>
    <property type="match status" value="1"/>
</dbReference>
<feature type="transmembrane region" description="Helical" evidence="1">
    <location>
        <begin position="285"/>
        <end position="305"/>
    </location>
</feature>
<feature type="signal peptide" evidence="2">
    <location>
        <begin position="1"/>
        <end position="23"/>
    </location>
</feature>
<keyword evidence="1" id="KW-0472">Membrane</keyword>
<keyword evidence="2" id="KW-0732">Signal</keyword>
<dbReference type="Pfam" id="PF06030">
    <property type="entry name" value="WxLIP_PGBD"/>
    <property type="match status" value="1"/>
</dbReference>
<dbReference type="InterPro" id="IPR013783">
    <property type="entry name" value="Ig-like_fold"/>
</dbReference>
<gene>
    <name evidence="4" type="ORF">Aco03nite_051850</name>
</gene>
<evidence type="ECO:0000313" key="5">
    <source>
        <dbReference type="Proteomes" id="UP000612282"/>
    </source>
</evidence>
<dbReference type="InterPro" id="IPR010317">
    <property type="entry name" value="WxLIP_PGBD"/>
</dbReference>
<keyword evidence="1" id="KW-1133">Transmembrane helix</keyword>
<proteinExistence type="predicted"/>
<sequence>MKTAAAALLATLMIMAVPVPAHAAEGDVTWTVRTASNSLGATRSSFGYDVSPGTTTKDAMVVANKGTEPVTLKVYAADGYTTDAGQLDLLAGETQSKAVGSWVRSEQSTVTVAPGKTVELPFGITVPANATPGDYVGGIVTSLTAADQTSNVDVERRLGIKIKLRVAGDLAPALAVEDLTAGYQDGTATVSYTIHNTGNAVQTARQAVSITGPFGWFKKDAAPVAAPPELLPGESWKVTVPIQDVAPAVLLTATATLTPMLTDASGSTTSLEPVTATATTWAIPWTYAVLVVVLIALIVLLVVLLRKQRARRKQREDARVREAVEQALAAADS</sequence>
<name>A0ABQ3XE49_9ACTN</name>
<feature type="domain" description="WxL Interacting Protein peptidoglycan binding" evidence="3">
    <location>
        <begin position="37"/>
        <end position="140"/>
    </location>
</feature>
<comment type="caution">
    <text evidence="4">The sequence shown here is derived from an EMBL/GenBank/DDBJ whole genome shotgun (WGS) entry which is preliminary data.</text>
</comment>
<dbReference type="RefSeq" id="WP_203798723.1">
    <property type="nucleotide sequence ID" value="NZ_BAAAQE010000018.1"/>
</dbReference>
<accession>A0ABQ3XE49</accession>
<feature type="chain" id="PRO_5047325578" description="WxL Interacting Protein peptidoglycan binding domain-containing protein" evidence="2">
    <location>
        <begin position="24"/>
        <end position="333"/>
    </location>
</feature>
<evidence type="ECO:0000256" key="2">
    <source>
        <dbReference type="SAM" id="SignalP"/>
    </source>
</evidence>
<evidence type="ECO:0000259" key="3">
    <source>
        <dbReference type="Pfam" id="PF06030"/>
    </source>
</evidence>
<protein>
    <recommendedName>
        <fullName evidence="3">WxL Interacting Protein peptidoglycan binding domain-containing protein</fullName>
    </recommendedName>
</protein>
<evidence type="ECO:0000313" key="4">
    <source>
        <dbReference type="EMBL" id="GID56781.1"/>
    </source>
</evidence>
<keyword evidence="5" id="KW-1185">Reference proteome</keyword>
<organism evidence="4 5">
    <name type="scientific">Actinoplanes couchii</name>
    <dbReference type="NCBI Taxonomy" id="403638"/>
    <lineage>
        <taxon>Bacteria</taxon>
        <taxon>Bacillati</taxon>
        <taxon>Actinomycetota</taxon>
        <taxon>Actinomycetes</taxon>
        <taxon>Micromonosporales</taxon>
        <taxon>Micromonosporaceae</taxon>
        <taxon>Actinoplanes</taxon>
    </lineage>
</organism>
<dbReference type="EMBL" id="BOMG01000063">
    <property type="protein sequence ID" value="GID56781.1"/>
    <property type="molecule type" value="Genomic_DNA"/>
</dbReference>